<comment type="caution">
    <text evidence="4">The sequence shown here is derived from an EMBL/GenBank/DDBJ whole genome shotgun (WGS) entry which is preliminary data.</text>
</comment>
<reference evidence="5" key="1">
    <citation type="journal article" date="2019" name="Int. J. Syst. Evol. Microbiol.">
        <title>The Global Catalogue of Microorganisms (GCM) 10K type strain sequencing project: providing services to taxonomists for standard genome sequencing and annotation.</title>
        <authorList>
            <consortium name="The Broad Institute Genomics Platform"/>
            <consortium name="The Broad Institute Genome Sequencing Center for Infectious Disease"/>
            <person name="Wu L."/>
            <person name="Ma J."/>
        </authorList>
    </citation>
    <scope>NUCLEOTIDE SEQUENCE [LARGE SCALE GENOMIC DNA]</scope>
    <source>
        <strain evidence="5">CGMCC 4.7283</strain>
    </source>
</reference>
<protein>
    <submittedName>
        <fullName evidence="4">Response regulator</fullName>
    </submittedName>
</protein>
<accession>A0ABV9KHK0</accession>
<evidence type="ECO:0000256" key="2">
    <source>
        <dbReference type="PROSITE-ProRule" id="PRU00169"/>
    </source>
</evidence>
<dbReference type="SUPFAM" id="SSF52172">
    <property type="entry name" value="CheY-like"/>
    <property type="match status" value="1"/>
</dbReference>
<evidence type="ECO:0000259" key="3">
    <source>
        <dbReference type="PROSITE" id="PS50110"/>
    </source>
</evidence>
<keyword evidence="1 2" id="KW-0597">Phosphoprotein</keyword>
<dbReference type="Gene3D" id="3.40.50.2300">
    <property type="match status" value="1"/>
</dbReference>
<feature type="modified residue" description="4-aspartylphosphate" evidence="2">
    <location>
        <position position="55"/>
    </location>
</feature>
<name>A0ABV9KHK0_9RHOB</name>
<dbReference type="PANTHER" id="PTHR44591:SF3">
    <property type="entry name" value="RESPONSE REGULATORY DOMAIN-CONTAINING PROTEIN"/>
    <property type="match status" value="1"/>
</dbReference>
<dbReference type="Pfam" id="PF00072">
    <property type="entry name" value="Response_reg"/>
    <property type="match status" value="1"/>
</dbReference>
<dbReference type="InterPro" id="IPR001789">
    <property type="entry name" value="Sig_transdc_resp-reg_receiver"/>
</dbReference>
<evidence type="ECO:0000256" key="1">
    <source>
        <dbReference type="ARBA" id="ARBA00022553"/>
    </source>
</evidence>
<dbReference type="PANTHER" id="PTHR44591">
    <property type="entry name" value="STRESS RESPONSE REGULATOR PROTEIN 1"/>
    <property type="match status" value="1"/>
</dbReference>
<dbReference type="RefSeq" id="WP_380717942.1">
    <property type="nucleotide sequence ID" value="NZ_JBHSGI010000015.1"/>
</dbReference>
<dbReference type="InterPro" id="IPR050595">
    <property type="entry name" value="Bact_response_regulator"/>
</dbReference>
<sequence length="129" mass="14541">MELKRILHADDDPDIREIVQMSLDFFGDFELKQFPDGGSAFEAFQSFKPQLLLLDYMMPGMTGPELWQNIAKFEGYERIPAIFLTAKAEASVSEVLMLKGAAAVILKPFAPEALANEIVSIWDSWNAKR</sequence>
<keyword evidence="5" id="KW-1185">Reference proteome</keyword>
<dbReference type="SMART" id="SM00448">
    <property type="entry name" value="REC"/>
    <property type="match status" value="1"/>
</dbReference>
<feature type="domain" description="Response regulatory" evidence="3">
    <location>
        <begin position="5"/>
        <end position="122"/>
    </location>
</feature>
<gene>
    <name evidence="4" type="ORF">ACFO5X_13205</name>
</gene>
<evidence type="ECO:0000313" key="4">
    <source>
        <dbReference type="EMBL" id="MFC4669513.1"/>
    </source>
</evidence>
<dbReference type="Proteomes" id="UP001595973">
    <property type="component" value="Unassembled WGS sequence"/>
</dbReference>
<dbReference type="EMBL" id="JBHSGI010000015">
    <property type="protein sequence ID" value="MFC4669513.1"/>
    <property type="molecule type" value="Genomic_DNA"/>
</dbReference>
<organism evidence="4 5">
    <name type="scientific">Seohaeicola nanhaiensis</name>
    <dbReference type="NCBI Taxonomy" id="1387282"/>
    <lineage>
        <taxon>Bacteria</taxon>
        <taxon>Pseudomonadati</taxon>
        <taxon>Pseudomonadota</taxon>
        <taxon>Alphaproteobacteria</taxon>
        <taxon>Rhodobacterales</taxon>
        <taxon>Roseobacteraceae</taxon>
        <taxon>Seohaeicola</taxon>
    </lineage>
</organism>
<proteinExistence type="predicted"/>
<dbReference type="PROSITE" id="PS50110">
    <property type="entry name" value="RESPONSE_REGULATORY"/>
    <property type="match status" value="1"/>
</dbReference>
<dbReference type="InterPro" id="IPR011006">
    <property type="entry name" value="CheY-like_superfamily"/>
</dbReference>
<evidence type="ECO:0000313" key="5">
    <source>
        <dbReference type="Proteomes" id="UP001595973"/>
    </source>
</evidence>